<sequence>MRKSFVMIFLLLLVASASVASTPLETLKAEAAKGVGGNVSVVDAEQDEEGLFVTCMKDGFSYQFTISSDMESGVPEVRRLKVEGRQAEFFDAGVMGAKGLLVQLASDRSLVLLVVDASMSGKGVSLEFLREVVGRMNLDLL</sequence>
<evidence type="ECO:0000313" key="3">
    <source>
        <dbReference type="Proteomes" id="UP000269883"/>
    </source>
</evidence>
<keyword evidence="1" id="KW-0732">Signal</keyword>
<gene>
    <name evidence="2" type="ORF">DFE_0820</name>
</gene>
<dbReference type="EMBL" id="AP017378">
    <property type="protein sequence ID" value="BBD07546.1"/>
    <property type="molecule type" value="Genomic_DNA"/>
</dbReference>
<feature type="chain" id="PRO_5016295428" evidence="1">
    <location>
        <begin position="21"/>
        <end position="141"/>
    </location>
</feature>
<dbReference type="Proteomes" id="UP000269883">
    <property type="component" value="Chromosome"/>
</dbReference>
<reference evidence="2 3" key="1">
    <citation type="journal article" date="2018" name="Sci. Adv.">
        <title>Multi-heme cytochromes provide a pathway for survival in energy-limited environments.</title>
        <authorList>
            <person name="Deng X."/>
            <person name="Dohmae N."/>
            <person name="Nealson K.H."/>
            <person name="Hashimoto K."/>
            <person name="Okamoto A."/>
        </authorList>
    </citation>
    <scope>NUCLEOTIDE SEQUENCE [LARGE SCALE GENOMIC DNA]</scope>
    <source>
        <strain evidence="2 3">IS5</strain>
    </source>
</reference>
<protein>
    <submittedName>
        <fullName evidence="2">Negative regulator of beta-lactamase expression-like protein</fullName>
    </submittedName>
</protein>
<feature type="signal peptide" evidence="1">
    <location>
        <begin position="1"/>
        <end position="20"/>
    </location>
</feature>
<dbReference type="RefSeq" id="WP_126376893.1">
    <property type="nucleotide sequence ID" value="NZ_AP017378.1"/>
</dbReference>
<dbReference type="KEGG" id="dfl:DFE_0820"/>
<name>A0A2Z6AWI9_9BACT</name>
<keyword evidence="3" id="KW-1185">Reference proteome</keyword>
<accession>A0A2Z6AWI9</accession>
<proteinExistence type="predicted"/>
<organism evidence="2 3">
    <name type="scientific">Desulfovibrio ferrophilus</name>
    <dbReference type="NCBI Taxonomy" id="241368"/>
    <lineage>
        <taxon>Bacteria</taxon>
        <taxon>Pseudomonadati</taxon>
        <taxon>Thermodesulfobacteriota</taxon>
        <taxon>Desulfovibrionia</taxon>
        <taxon>Desulfovibrionales</taxon>
        <taxon>Desulfovibrionaceae</taxon>
        <taxon>Desulfovibrio</taxon>
    </lineage>
</organism>
<dbReference type="AlphaFoldDB" id="A0A2Z6AWI9"/>
<evidence type="ECO:0000313" key="2">
    <source>
        <dbReference type="EMBL" id="BBD07546.1"/>
    </source>
</evidence>
<evidence type="ECO:0000256" key="1">
    <source>
        <dbReference type="SAM" id="SignalP"/>
    </source>
</evidence>